<gene>
    <name evidence="5" type="ORF">BAU17_01430</name>
</gene>
<keyword evidence="1" id="KW-0813">Transport</keyword>
<dbReference type="Proteomes" id="UP000782705">
    <property type="component" value="Unassembled WGS sequence"/>
</dbReference>
<dbReference type="CDD" id="cd03230">
    <property type="entry name" value="ABC_DR_subfamily_A"/>
    <property type="match status" value="1"/>
</dbReference>
<evidence type="ECO:0000256" key="1">
    <source>
        <dbReference type="ARBA" id="ARBA00022448"/>
    </source>
</evidence>
<keyword evidence="6" id="KW-1185">Reference proteome</keyword>
<keyword evidence="2" id="KW-0547">Nucleotide-binding</keyword>
<comment type="caution">
    <text evidence="5">The sequence shown here is derived from an EMBL/GenBank/DDBJ whole genome shotgun (WGS) entry which is preliminary data.</text>
</comment>
<dbReference type="PANTHER" id="PTHR42939:SF1">
    <property type="entry name" value="ABC TRANSPORTER ATP-BINDING PROTEIN ALBC-RELATED"/>
    <property type="match status" value="1"/>
</dbReference>
<dbReference type="Pfam" id="PF00005">
    <property type="entry name" value="ABC_tran"/>
    <property type="match status" value="1"/>
</dbReference>
<evidence type="ECO:0000256" key="2">
    <source>
        <dbReference type="ARBA" id="ARBA00022741"/>
    </source>
</evidence>
<keyword evidence="3" id="KW-0067">ATP-binding</keyword>
<dbReference type="RefSeq" id="WP_161903040.1">
    <property type="nucleotide sequence ID" value="NZ_MAEL01000054.1"/>
</dbReference>
<name>A0ABQ6YWH8_9ENTE</name>
<dbReference type="SMART" id="SM00382">
    <property type="entry name" value="AAA"/>
    <property type="match status" value="1"/>
</dbReference>
<sequence>MLTINNFSKTYQGGKKAVDNLSLQVDAGDIFGFIGHNGAGKSTTIKALVGVLDYEEGEILINHHSMKKEPVICKQQLAYIPDNPDLYEHLTGIQYLNFIADIFNVSGPLREERIKKYAEQFEITGNLGDLISSYSHGMKQKLAIISAVLHEPKLLVLDEPFVGLDPKASIVLRELMHELCQTGSAIFFSTHVLEVAQKLCNKVAMIHQGKLAFSGSMDQLLTEHAGESLEDIFMQTLQSH</sequence>
<evidence type="ECO:0000313" key="5">
    <source>
        <dbReference type="EMBL" id="KAF1302059.1"/>
    </source>
</evidence>
<dbReference type="EMBL" id="MAEL01000054">
    <property type="protein sequence ID" value="KAF1302059.1"/>
    <property type="molecule type" value="Genomic_DNA"/>
</dbReference>
<dbReference type="Gene3D" id="3.40.50.300">
    <property type="entry name" value="P-loop containing nucleotide triphosphate hydrolases"/>
    <property type="match status" value="1"/>
</dbReference>
<feature type="domain" description="ABC transporter" evidence="4">
    <location>
        <begin position="2"/>
        <end position="233"/>
    </location>
</feature>
<dbReference type="InterPro" id="IPR003593">
    <property type="entry name" value="AAA+_ATPase"/>
</dbReference>
<dbReference type="InterPro" id="IPR003439">
    <property type="entry name" value="ABC_transporter-like_ATP-bd"/>
</dbReference>
<dbReference type="InterPro" id="IPR027417">
    <property type="entry name" value="P-loop_NTPase"/>
</dbReference>
<dbReference type="PROSITE" id="PS00211">
    <property type="entry name" value="ABC_TRANSPORTER_1"/>
    <property type="match status" value="1"/>
</dbReference>
<reference evidence="5 6" key="1">
    <citation type="submission" date="2016-06" db="EMBL/GenBank/DDBJ databases">
        <title>Four novel species of enterococci isolated from chicken manure.</title>
        <authorList>
            <person name="Van Tyne D."/>
        </authorList>
    </citation>
    <scope>NUCLEOTIDE SEQUENCE [LARGE SCALE GENOMIC DNA]</scope>
    <source>
        <strain evidence="5 6">CU12B</strain>
    </source>
</reference>
<dbReference type="InterPro" id="IPR051782">
    <property type="entry name" value="ABC_Transporter_VariousFunc"/>
</dbReference>
<dbReference type="PROSITE" id="PS50893">
    <property type="entry name" value="ABC_TRANSPORTER_2"/>
    <property type="match status" value="1"/>
</dbReference>
<accession>A0ABQ6YWH8</accession>
<protein>
    <submittedName>
        <fullName evidence="5">ABC transporter</fullName>
    </submittedName>
</protein>
<evidence type="ECO:0000256" key="3">
    <source>
        <dbReference type="ARBA" id="ARBA00022840"/>
    </source>
</evidence>
<proteinExistence type="predicted"/>
<dbReference type="InterPro" id="IPR017871">
    <property type="entry name" value="ABC_transporter-like_CS"/>
</dbReference>
<evidence type="ECO:0000313" key="6">
    <source>
        <dbReference type="Proteomes" id="UP000782705"/>
    </source>
</evidence>
<evidence type="ECO:0000259" key="4">
    <source>
        <dbReference type="PROSITE" id="PS50893"/>
    </source>
</evidence>
<organism evidence="5 6">
    <name type="scientific">Candidatus Enterococcus willemsii</name>
    <dbReference type="NCBI Taxonomy" id="1857215"/>
    <lineage>
        <taxon>Bacteria</taxon>
        <taxon>Bacillati</taxon>
        <taxon>Bacillota</taxon>
        <taxon>Bacilli</taxon>
        <taxon>Lactobacillales</taxon>
        <taxon>Enterococcaceae</taxon>
        <taxon>Enterococcus</taxon>
    </lineage>
</organism>
<dbReference type="SUPFAM" id="SSF52540">
    <property type="entry name" value="P-loop containing nucleoside triphosphate hydrolases"/>
    <property type="match status" value="1"/>
</dbReference>
<dbReference type="PANTHER" id="PTHR42939">
    <property type="entry name" value="ABC TRANSPORTER ATP-BINDING PROTEIN ALBC-RELATED"/>
    <property type="match status" value="1"/>
</dbReference>